<reference evidence="2" key="1">
    <citation type="journal article" date="2021" name="Antonie Van Leeuwenhoek">
        <title>Draft genome and description of Waterburya agarophytonicola gen. nov. sp. nov. (Pleurocapsales, Cyanobacteria): a seaweed symbiont.</title>
        <authorList>
            <person name="Bonthond G."/>
            <person name="Shalygin S."/>
            <person name="Bayer T."/>
            <person name="Weinberger F."/>
        </authorList>
    </citation>
    <scope>NUCLEOTIDE SEQUENCE</scope>
    <source>
        <strain evidence="2">KI4</strain>
    </source>
</reference>
<keyword evidence="1" id="KW-1133">Transmembrane helix</keyword>
<dbReference type="RefSeq" id="WP_229640247.1">
    <property type="nucleotide sequence ID" value="NZ_JADWDC010000018.1"/>
</dbReference>
<evidence type="ECO:0000256" key="1">
    <source>
        <dbReference type="SAM" id="Phobius"/>
    </source>
</evidence>
<keyword evidence="3" id="KW-1185">Reference proteome</keyword>
<dbReference type="Proteomes" id="UP000729733">
    <property type="component" value="Unassembled WGS sequence"/>
</dbReference>
<dbReference type="AlphaFoldDB" id="A0A964FEZ5"/>
<gene>
    <name evidence="2" type="ORF">I4641_09470</name>
</gene>
<sequence length="130" mass="14167">MAQEADITIEELEASQAQIEQIAPTVEAVGIASSDDAVETTGRVIPSAATPITMLYPLAVVIIASVMASGWLLVRLGVVIKSLVVFTLPYIDQGFTTILKGLVWLTELLWGSDFDEYSDSYLEIKHLLRN</sequence>
<feature type="transmembrane region" description="Helical" evidence="1">
    <location>
        <begin position="54"/>
        <end position="74"/>
    </location>
</feature>
<evidence type="ECO:0000313" key="2">
    <source>
        <dbReference type="EMBL" id="MCC0177205.1"/>
    </source>
</evidence>
<keyword evidence="1" id="KW-0812">Transmembrane</keyword>
<proteinExistence type="predicted"/>
<keyword evidence="1" id="KW-0472">Membrane</keyword>
<accession>A0A964FEZ5</accession>
<organism evidence="2 3">
    <name type="scientific">Waterburya agarophytonicola KI4</name>
    <dbReference type="NCBI Taxonomy" id="2874699"/>
    <lineage>
        <taxon>Bacteria</taxon>
        <taxon>Bacillati</taxon>
        <taxon>Cyanobacteriota</taxon>
        <taxon>Cyanophyceae</taxon>
        <taxon>Pleurocapsales</taxon>
        <taxon>Hyellaceae</taxon>
        <taxon>Waterburya</taxon>
        <taxon>Waterburya agarophytonicola</taxon>
    </lineage>
</organism>
<protein>
    <submittedName>
        <fullName evidence="2">Uncharacterized protein</fullName>
    </submittedName>
</protein>
<name>A0A964FEZ5_9CYAN</name>
<evidence type="ECO:0000313" key="3">
    <source>
        <dbReference type="Proteomes" id="UP000729733"/>
    </source>
</evidence>
<comment type="caution">
    <text evidence="2">The sequence shown here is derived from an EMBL/GenBank/DDBJ whole genome shotgun (WGS) entry which is preliminary data.</text>
</comment>
<dbReference type="EMBL" id="JADWDC010000018">
    <property type="protein sequence ID" value="MCC0177205.1"/>
    <property type="molecule type" value="Genomic_DNA"/>
</dbReference>